<proteinExistence type="predicted"/>
<evidence type="ECO:0000313" key="3">
    <source>
        <dbReference type="Proteomes" id="UP001292079"/>
    </source>
</evidence>
<evidence type="ECO:0000256" key="1">
    <source>
        <dbReference type="SAM" id="MobiDB-lite"/>
    </source>
</evidence>
<name>A0AAE1Z560_SCHME</name>
<accession>A0AAE1Z560</accession>
<reference evidence="2" key="1">
    <citation type="submission" date="2022-04" db="EMBL/GenBank/DDBJ databases">
        <authorList>
            <person name="Xu L."/>
            <person name="Lv Z."/>
        </authorList>
    </citation>
    <scope>NUCLEOTIDE SEQUENCE</scope>
    <source>
        <strain evidence="2">LV_2022a</strain>
    </source>
</reference>
<dbReference type="EMBL" id="JALJAT010000066">
    <property type="protein sequence ID" value="KAK4467447.1"/>
    <property type="molecule type" value="Genomic_DNA"/>
</dbReference>
<comment type="caution">
    <text evidence="2">The sequence shown here is derived from an EMBL/GenBank/DDBJ whole genome shotgun (WGS) entry which is preliminary data.</text>
</comment>
<reference evidence="2" key="2">
    <citation type="journal article" date="2023" name="Infect Dis Poverty">
        <title>Chromosome-scale genome of the human blood fluke Schistosoma mekongi and its implications for public health.</title>
        <authorList>
            <person name="Zhou M."/>
            <person name="Xu L."/>
            <person name="Xu D."/>
            <person name="Chen W."/>
            <person name="Khan J."/>
            <person name="Hu Y."/>
            <person name="Huang H."/>
            <person name="Wei H."/>
            <person name="Zhang Y."/>
            <person name="Chusongsang P."/>
            <person name="Tanasarnprasert K."/>
            <person name="Hu X."/>
            <person name="Limpanont Y."/>
            <person name="Lv Z."/>
        </authorList>
    </citation>
    <scope>NUCLEOTIDE SEQUENCE</scope>
    <source>
        <strain evidence="2">LV_2022a</strain>
    </source>
</reference>
<evidence type="ECO:0000313" key="2">
    <source>
        <dbReference type="EMBL" id="KAK4467447.1"/>
    </source>
</evidence>
<keyword evidence="3" id="KW-1185">Reference proteome</keyword>
<dbReference type="Proteomes" id="UP001292079">
    <property type="component" value="Unassembled WGS sequence"/>
</dbReference>
<gene>
    <name evidence="2" type="ORF">MN116_000332</name>
</gene>
<sequence length="215" mass="24633">RTVTKSTTTEQTTDNSRENTKDALKQQNKKTPEQKLPNLMKPVMSKTVIYKQSPTNGSSEYYDDEITETTWVIKLGDKNVTDKDMLDFINKQINVGELFNNCSIKQNTSVSDKHDGDAETSWFTVPDIKQLDDKWVSDFLNNDREFDEMLKGQLPDKANTNTSRRLVSKSVWVSEDFEKHLKDIDFQGILRNSAELNDIINKNIGLFASINSNDK</sequence>
<organism evidence="2 3">
    <name type="scientific">Schistosoma mekongi</name>
    <name type="common">Parasitic worm</name>
    <dbReference type="NCBI Taxonomy" id="38744"/>
    <lineage>
        <taxon>Eukaryota</taxon>
        <taxon>Metazoa</taxon>
        <taxon>Spiralia</taxon>
        <taxon>Lophotrochozoa</taxon>
        <taxon>Platyhelminthes</taxon>
        <taxon>Trematoda</taxon>
        <taxon>Digenea</taxon>
        <taxon>Strigeidida</taxon>
        <taxon>Schistosomatoidea</taxon>
        <taxon>Schistosomatidae</taxon>
        <taxon>Schistosoma</taxon>
    </lineage>
</organism>
<feature type="non-terminal residue" evidence="2">
    <location>
        <position position="1"/>
    </location>
</feature>
<feature type="region of interest" description="Disordered" evidence="1">
    <location>
        <begin position="1"/>
        <end position="38"/>
    </location>
</feature>
<protein>
    <submittedName>
        <fullName evidence="2">Uncharacterized protein</fullName>
    </submittedName>
</protein>
<feature type="compositionally biased region" description="Low complexity" evidence="1">
    <location>
        <begin position="1"/>
        <end position="13"/>
    </location>
</feature>
<dbReference type="AlphaFoldDB" id="A0AAE1Z560"/>
<feature type="compositionally biased region" description="Basic and acidic residues" evidence="1">
    <location>
        <begin position="15"/>
        <end position="24"/>
    </location>
</feature>